<protein>
    <recommendedName>
        <fullName evidence="4">Transmembrane protein</fullName>
    </recommendedName>
</protein>
<keyword evidence="1" id="KW-0812">Transmembrane</keyword>
<gene>
    <name evidence="2" type="ORF">FACUT_2804</name>
</gene>
<feature type="transmembrane region" description="Helical" evidence="1">
    <location>
        <begin position="34"/>
        <end position="57"/>
    </location>
</feature>
<dbReference type="Proteomes" id="UP000536711">
    <property type="component" value="Unassembled WGS sequence"/>
</dbReference>
<accession>A0A8H4NXE4</accession>
<feature type="transmembrane region" description="Helical" evidence="1">
    <location>
        <begin position="63"/>
        <end position="84"/>
    </location>
</feature>
<evidence type="ECO:0008006" key="4">
    <source>
        <dbReference type="Google" id="ProtNLM"/>
    </source>
</evidence>
<evidence type="ECO:0000256" key="1">
    <source>
        <dbReference type="SAM" id="Phobius"/>
    </source>
</evidence>
<dbReference type="AlphaFoldDB" id="A0A8H4NXE4"/>
<organism evidence="2 3">
    <name type="scientific">Fusarium acutatum</name>
    <dbReference type="NCBI Taxonomy" id="78861"/>
    <lineage>
        <taxon>Eukaryota</taxon>
        <taxon>Fungi</taxon>
        <taxon>Dikarya</taxon>
        <taxon>Ascomycota</taxon>
        <taxon>Pezizomycotina</taxon>
        <taxon>Sordariomycetes</taxon>
        <taxon>Hypocreomycetidae</taxon>
        <taxon>Hypocreales</taxon>
        <taxon>Nectriaceae</taxon>
        <taxon>Fusarium</taxon>
        <taxon>Fusarium fujikuroi species complex</taxon>
    </lineage>
</organism>
<sequence>MSQLSHPSPSIIITGSPLPPINSRLVGSPLNTSIATIITTVPTASTIVTAIAIVAIVPIASTIFATIAIIGLVMLALLSVESLVPECVDRRSMETLNKVHYILFHGG</sequence>
<proteinExistence type="predicted"/>
<name>A0A8H4NXE4_9HYPO</name>
<keyword evidence="3" id="KW-1185">Reference proteome</keyword>
<keyword evidence="1" id="KW-0472">Membrane</keyword>
<comment type="caution">
    <text evidence="2">The sequence shown here is derived from an EMBL/GenBank/DDBJ whole genome shotgun (WGS) entry which is preliminary data.</text>
</comment>
<dbReference type="EMBL" id="JAADJF010000059">
    <property type="protein sequence ID" value="KAF4441302.1"/>
    <property type="molecule type" value="Genomic_DNA"/>
</dbReference>
<evidence type="ECO:0000313" key="2">
    <source>
        <dbReference type="EMBL" id="KAF4441302.1"/>
    </source>
</evidence>
<evidence type="ECO:0000313" key="3">
    <source>
        <dbReference type="Proteomes" id="UP000536711"/>
    </source>
</evidence>
<reference evidence="2 3" key="1">
    <citation type="submission" date="2020-01" db="EMBL/GenBank/DDBJ databases">
        <title>Identification and distribution of gene clusters putatively required for synthesis of sphingolipid metabolism inhibitors in phylogenetically diverse species of the filamentous fungus Fusarium.</title>
        <authorList>
            <person name="Kim H.-S."/>
            <person name="Busman M."/>
            <person name="Brown D.W."/>
            <person name="Divon H."/>
            <person name="Uhlig S."/>
            <person name="Proctor R.H."/>
        </authorList>
    </citation>
    <scope>NUCLEOTIDE SEQUENCE [LARGE SCALE GENOMIC DNA]</scope>
    <source>
        <strain evidence="2 3">NRRL 13308</strain>
    </source>
</reference>
<keyword evidence="1" id="KW-1133">Transmembrane helix</keyword>